<dbReference type="InterPro" id="IPR018247">
    <property type="entry name" value="EF_Hand_1_Ca_BS"/>
</dbReference>
<dbReference type="GO" id="GO:0005743">
    <property type="term" value="C:mitochondrial inner membrane"/>
    <property type="evidence" value="ECO:0007669"/>
    <property type="project" value="UniProtKB-SubCell"/>
</dbReference>
<evidence type="ECO:0000313" key="12">
    <source>
        <dbReference type="Proteomes" id="UP000703661"/>
    </source>
</evidence>
<dbReference type="SMART" id="SM00054">
    <property type="entry name" value="EFh"/>
    <property type="match status" value="2"/>
</dbReference>
<dbReference type="PROSITE" id="PS00018">
    <property type="entry name" value="EF_HAND_1"/>
    <property type="match status" value="2"/>
</dbReference>
<keyword evidence="7" id="KW-0560">Oxidoreductase</keyword>
<dbReference type="GO" id="GO:0005509">
    <property type="term" value="F:calcium ion binding"/>
    <property type="evidence" value="ECO:0007669"/>
    <property type="project" value="InterPro"/>
</dbReference>
<feature type="compositionally biased region" description="Polar residues" evidence="9">
    <location>
        <begin position="41"/>
        <end position="58"/>
    </location>
</feature>
<dbReference type="EMBL" id="JAAAID010001738">
    <property type="protein sequence ID" value="KAG0008939.1"/>
    <property type="molecule type" value="Genomic_DNA"/>
</dbReference>
<comment type="subcellular location">
    <subcellularLocation>
        <location evidence="1">Mitochondrion inner membrane</location>
        <topology evidence="1">Peripheral membrane protein</topology>
        <orientation evidence="1">Intermembrane side</orientation>
    </subcellularLocation>
</comment>
<dbReference type="CDD" id="cd00051">
    <property type="entry name" value="EFh"/>
    <property type="match status" value="1"/>
</dbReference>
<evidence type="ECO:0000256" key="7">
    <source>
        <dbReference type="ARBA" id="ARBA00023002"/>
    </source>
</evidence>
<evidence type="ECO:0000259" key="10">
    <source>
        <dbReference type="PROSITE" id="PS50222"/>
    </source>
</evidence>
<evidence type="ECO:0000256" key="2">
    <source>
        <dbReference type="ARBA" id="ARBA00005272"/>
    </source>
</evidence>
<evidence type="ECO:0000256" key="3">
    <source>
        <dbReference type="ARBA" id="ARBA00022630"/>
    </source>
</evidence>
<keyword evidence="5" id="KW-0106">Calcium</keyword>
<dbReference type="InterPro" id="IPR054585">
    <property type="entry name" value="NDH2-like_C"/>
</dbReference>
<dbReference type="Gene3D" id="3.50.50.100">
    <property type="match status" value="2"/>
</dbReference>
<dbReference type="Pfam" id="PF13499">
    <property type="entry name" value="EF-hand_7"/>
    <property type="match status" value="1"/>
</dbReference>
<dbReference type="SUPFAM" id="SSF51905">
    <property type="entry name" value="FAD/NAD(P)-binding domain"/>
    <property type="match status" value="2"/>
</dbReference>
<dbReference type="Proteomes" id="UP000703661">
    <property type="component" value="Unassembled WGS sequence"/>
</dbReference>
<dbReference type="PANTHER" id="PTHR43706:SF50">
    <property type="entry name" value="NADH DEHYDROGENASE (UBIQUINONE)-RELATED"/>
    <property type="match status" value="1"/>
</dbReference>
<keyword evidence="4" id="KW-0274">FAD</keyword>
<dbReference type="InterPro" id="IPR011992">
    <property type="entry name" value="EF-hand-dom_pair"/>
</dbReference>
<sequence>MLRLISPRGQTIHTLTRVTAPALQQSLNFSHRRLPAVARTFSPQSTHRFTSKSFSTTGPSLSSQAPPPPSPPKPKKRSLIYRAGRALLIIVAVPVAGSLAYATYDAVSYEVDELHKRPPRRVIGGPKNLVMTHGCKGSVLKAEEIHENDPRQRLVILGSGWGAVSVINQLDHKKFHVTVVSPTNYFLFTPLLPSATVGTLELRSLIEPVRRLLAKLGGYYLEARAEDVDFENQLVEVSGVNKSEGRKFYGMSDYFPYDKLVIAVGSESMTHGVEGMEYCNFLKSITDARDIRRKVMENFEKASLPTTTDEERRQLLSFVICGGGPTGVEFAAELYDFLNEDLVGYFPAIPPEEVQVHIIQSAGHILNTYDLKISEMTEAKFKRDNINVITGARVGKVNPTSVIYKDKATGKEVEIPFGVCLWSTGVGMTPLVKTLVAKLPTSQSNKHAIETDAYMRVLGTPKETVYAIGDCATIPQPQFVGKVMEYIKEHDTNNDGTLSYEEFKSLANKIVAKHSILKVFLAHIDEVFEKYDMDHNGKLDFDEIQAFLRDAEKSCTALPATAQVANQQGTFVGKRINTIYDLTSAEEIEKLPPFKYTHLGSLAYIGGNDAVLDMGRGMVYSGLGSEYMWRSVYFTEQVSMRTRLLLLLDWSKRAVFGRDISKF</sequence>
<dbReference type="PRINTS" id="PR00368">
    <property type="entry name" value="FADPNR"/>
</dbReference>
<keyword evidence="8" id="KW-0520">NAD</keyword>
<name>A0A9P6MNX8_9FUNG</name>
<evidence type="ECO:0000256" key="9">
    <source>
        <dbReference type="SAM" id="MobiDB-lite"/>
    </source>
</evidence>
<dbReference type="SUPFAM" id="SSF47473">
    <property type="entry name" value="EF-hand"/>
    <property type="match status" value="1"/>
</dbReference>
<dbReference type="Pfam" id="PF22366">
    <property type="entry name" value="NDH2_C"/>
    <property type="match status" value="1"/>
</dbReference>
<organism evidence="11 12">
    <name type="scientific">Entomortierella chlamydospora</name>
    <dbReference type="NCBI Taxonomy" id="101097"/>
    <lineage>
        <taxon>Eukaryota</taxon>
        <taxon>Fungi</taxon>
        <taxon>Fungi incertae sedis</taxon>
        <taxon>Mucoromycota</taxon>
        <taxon>Mortierellomycotina</taxon>
        <taxon>Mortierellomycetes</taxon>
        <taxon>Mortierellales</taxon>
        <taxon>Mortierellaceae</taxon>
        <taxon>Entomortierella</taxon>
    </lineage>
</organism>
<protein>
    <recommendedName>
        <fullName evidence="10">EF-hand domain-containing protein</fullName>
    </recommendedName>
</protein>
<evidence type="ECO:0000256" key="4">
    <source>
        <dbReference type="ARBA" id="ARBA00022827"/>
    </source>
</evidence>
<dbReference type="AlphaFoldDB" id="A0A9P6MNX8"/>
<dbReference type="InterPro" id="IPR045024">
    <property type="entry name" value="NDH-2"/>
</dbReference>
<gene>
    <name evidence="11" type="ORF">BGZ80_002891</name>
</gene>
<comment type="caution">
    <text evidence="11">The sequence shown here is derived from an EMBL/GenBank/DDBJ whole genome shotgun (WGS) entry which is preliminary data.</text>
</comment>
<dbReference type="GO" id="GO:0003954">
    <property type="term" value="F:NADH dehydrogenase activity"/>
    <property type="evidence" value="ECO:0007669"/>
    <property type="project" value="InterPro"/>
</dbReference>
<evidence type="ECO:0000256" key="6">
    <source>
        <dbReference type="ARBA" id="ARBA00022946"/>
    </source>
</evidence>
<evidence type="ECO:0000256" key="8">
    <source>
        <dbReference type="ARBA" id="ARBA00023027"/>
    </source>
</evidence>
<comment type="similarity">
    <text evidence="2">Belongs to the NADH dehydrogenase family.</text>
</comment>
<evidence type="ECO:0000313" key="11">
    <source>
        <dbReference type="EMBL" id="KAG0008939.1"/>
    </source>
</evidence>
<evidence type="ECO:0000256" key="5">
    <source>
        <dbReference type="ARBA" id="ARBA00022837"/>
    </source>
</evidence>
<feature type="region of interest" description="Disordered" evidence="9">
    <location>
        <begin position="40"/>
        <end position="77"/>
    </location>
</feature>
<feature type="domain" description="EF-hand" evidence="10">
    <location>
        <begin position="519"/>
        <end position="554"/>
    </location>
</feature>
<dbReference type="InterPro" id="IPR023753">
    <property type="entry name" value="FAD/NAD-binding_dom"/>
</dbReference>
<dbReference type="PROSITE" id="PS50222">
    <property type="entry name" value="EF_HAND_2"/>
    <property type="match status" value="2"/>
</dbReference>
<keyword evidence="12" id="KW-1185">Reference proteome</keyword>
<dbReference type="OrthoDB" id="3244603at2759"/>
<dbReference type="InterPro" id="IPR002048">
    <property type="entry name" value="EF_hand_dom"/>
</dbReference>
<feature type="domain" description="EF-hand" evidence="10">
    <location>
        <begin position="478"/>
        <end position="513"/>
    </location>
</feature>
<keyword evidence="6" id="KW-0809">Transit peptide</keyword>
<keyword evidence="3" id="KW-0285">Flavoprotein</keyword>
<dbReference type="Pfam" id="PF07992">
    <property type="entry name" value="Pyr_redox_2"/>
    <property type="match status" value="1"/>
</dbReference>
<dbReference type="InterPro" id="IPR036188">
    <property type="entry name" value="FAD/NAD-bd_sf"/>
</dbReference>
<accession>A0A9P6MNX8</accession>
<proteinExistence type="inferred from homology"/>
<dbReference type="PANTHER" id="PTHR43706">
    <property type="entry name" value="NADH DEHYDROGENASE"/>
    <property type="match status" value="1"/>
</dbReference>
<evidence type="ECO:0000256" key="1">
    <source>
        <dbReference type="ARBA" id="ARBA00004137"/>
    </source>
</evidence>
<reference evidence="11" key="1">
    <citation type="journal article" date="2020" name="Fungal Divers.">
        <title>Resolving the Mortierellaceae phylogeny through synthesis of multi-gene phylogenetics and phylogenomics.</title>
        <authorList>
            <person name="Vandepol N."/>
            <person name="Liber J."/>
            <person name="Desiro A."/>
            <person name="Na H."/>
            <person name="Kennedy M."/>
            <person name="Barry K."/>
            <person name="Grigoriev I.V."/>
            <person name="Miller A.N."/>
            <person name="O'Donnell K."/>
            <person name="Stajich J.E."/>
            <person name="Bonito G."/>
        </authorList>
    </citation>
    <scope>NUCLEOTIDE SEQUENCE</scope>
    <source>
        <strain evidence="11">NRRL 2769</strain>
    </source>
</reference>